<gene>
    <name evidence="1" type="ORF">C7B77_24210</name>
</gene>
<evidence type="ECO:0000313" key="1">
    <source>
        <dbReference type="EMBL" id="PSB47645.1"/>
    </source>
</evidence>
<feature type="non-terminal residue" evidence="1">
    <location>
        <position position="1"/>
    </location>
</feature>
<keyword evidence="2" id="KW-1185">Reference proteome</keyword>
<dbReference type="AlphaFoldDB" id="A0A2T1FRN7"/>
<organism evidence="1 2">
    <name type="scientific">Chamaesiphon polymorphus CCALA 037</name>
    <dbReference type="NCBI Taxonomy" id="2107692"/>
    <lineage>
        <taxon>Bacteria</taxon>
        <taxon>Bacillati</taxon>
        <taxon>Cyanobacteriota</taxon>
        <taxon>Cyanophyceae</taxon>
        <taxon>Gomontiellales</taxon>
        <taxon>Chamaesiphonaceae</taxon>
        <taxon>Chamaesiphon</taxon>
    </lineage>
</organism>
<accession>A0A2T1FRN7</accession>
<dbReference type="Proteomes" id="UP000238937">
    <property type="component" value="Unassembled WGS sequence"/>
</dbReference>
<proteinExistence type="predicted"/>
<comment type="caution">
    <text evidence="1">The sequence shown here is derived from an EMBL/GenBank/DDBJ whole genome shotgun (WGS) entry which is preliminary data.</text>
</comment>
<protein>
    <submittedName>
        <fullName evidence="1">ParA family protein</fullName>
    </submittedName>
</protein>
<evidence type="ECO:0000313" key="2">
    <source>
        <dbReference type="Proteomes" id="UP000238937"/>
    </source>
</evidence>
<name>A0A2T1FRN7_9CYAN</name>
<sequence>PPQILGFVPTRVDYSQAVHRDILGVDEKGQALLHPPEDCLPKIFETIDLTLLPPIKQSAYYLSACRLKQPLPTLNARTVKNQDYRPIADLIESILNS</sequence>
<reference evidence="1 2" key="1">
    <citation type="submission" date="2018-03" db="EMBL/GenBank/DDBJ databases">
        <title>The ancient ancestry and fast evolution of plastids.</title>
        <authorList>
            <person name="Moore K.R."/>
            <person name="Magnabosco C."/>
            <person name="Momper L."/>
            <person name="Gold D.A."/>
            <person name="Bosak T."/>
            <person name="Fournier G.P."/>
        </authorList>
    </citation>
    <scope>NUCLEOTIDE SEQUENCE [LARGE SCALE GENOMIC DNA]</scope>
    <source>
        <strain evidence="1 2">CCALA 037</strain>
    </source>
</reference>
<dbReference type="EMBL" id="PVWO01000455">
    <property type="protein sequence ID" value="PSB47645.1"/>
    <property type="molecule type" value="Genomic_DNA"/>
</dbReference>